<accession>A0A938YPF0</accession>
<organism evidence="2 3">
    <name type="scientific">Nakamurella flavida</name>
    <dbReference type="NCBI Taxonomy" id="363630"/>
    <lineage>
        <taxon>Bacteria</taxon>
        <taxon>Bacillati</taxon>
        <taxon>Actinomycetota</taxon>
        <taxon>Actinomycetes</taxon>
        <taxon>Nakamurellales</taxon>
        <taxon>Nakamurellaceae</taxon>
        <taxon>Nakamurella</taxon>
    </lineage>
</organism>
<dbReference type="PROSITE" id="PS51762">
    <property type="entry name" value="GH16_2"/>
    <property type="match status" value="1"/>
</dbReference>
<gene>
    <name evidence="2" type="ORF">JL107_17700</name>
</gene>
<dbReference type="InterPro" id="IPR000757">
    <property type="entry name" value="Beta-glucanase-like"/>
</dbReference>
<protein>
    <submittedName>
        <fullName evidence="2">Glycoside hydrolase family 16 protein</fullName>
    </submittedName>
</protein>
<evidence type="ECO:0000259" key="1">
    <source>
        <dbReference type="PROSITE" id="PS51762"/>
    </source>
</evidence>
<keyword evidence="3" id="KW-1185">Reference proteome</keyword>
<dbReference type="Gene3D" id="2.60.120.200">
    <property type="match status" value="1"/>
</dbReference>
<dbReference type="EMBL" id="JAERWL010000016">
    <property type="protein sequence ID" value="MBM9478286.1"/>
    <property type="molecule type" value="Genomic_DNA"/>
</dbReference>
<dbReference type="GO" id="GO:0005975">
    <property type="term" value="P:carbohydrate metabolic process"/>
    <property type="evidence" value="ECO:0007669"/>
    <property type="project" value="InterPro"/>
</dbReference>
<name>A0A938YPF0_9ACTN</name>
<dbReference type="CDD" id="cd00413">
    <property type="entry name" value="Glyco_hydrolase_16"/>
    <property type="match status" value="1"/>
</dbReference>
<keyword evidence="2" id="KW-0378">Hydrolase</keyword>
<dbReference type="InterPro" id="IPR013320">
    <property type="entry name" value="ConA-like_dom_sf"/>
</dbReference>
<evidence type="ECO:0000313" key="2">
    <source>
        <dbReference type="EMBL" id="MBM9478286.1"/>
    </source>
</evidence>
<feature type="domain" description="GH16" evidence="1">
    <location>
        <begin position="25"/>
        <end position="266"/>
    </location>
</feature>
<sequence length="266" mass="29223">MSRRTRATLAVGVVAVVGLTTVLVVDRGPAPPPPSPSGEYMPVGDLPGWHQVLAEDFLTDAAPGEFPGPYADHWTSYDGFPDTFGHADYTNDIITVRNGVLDEYLHTNAEGRAQAAAPVPYVSEKWAGQTYGRFSVRFRADPLQGFGTGWLLWPDSDKWDEGEMDFPEGRLDGQISGYNHCIGNPRKICGQVHTGVTYTDWHTATIEWLPGKLSYYLDGALMESYTDNVPDTPFHWVLQTGTRAVAPDPDVAGHVEIDWVAIYTPA</sequence>
<dbReference type="RefSeq" id="WP_205258401.1">
    <property type="nucleotide sequence ID" value="NZ_BAAAPV010000006.1"/>
</dbReference>
<reference evidence="2" key="1">
    <citation type="submission" date="2021-01" db="EMBL/GenBank/DDBJ databases">
        <title>KCTC 19127 draft genome.</title>
        <authorList>
            <person name="An D."/>
        </authorList>
    </citation>
    <scope>NUCLEOTIDE SEQUENCE</scope>
    <source>
        <strain evidence="2">KCTC 19127</strain>
    </source>
</reference>
<dbReference type="Pfam" id="PF00722">
    <property type="entry name" value="Glyco_hydro_16"/>
    <property type="match status" value="1"/>
</dbReference>
<proteinExistence type="predicted"/>
<dbReference type="SUPFAM" id="SSF49899">
    <property type="entry name" value="Concanavalin A-like lectins/glucanases"/>
    <property type="match status" value="1"/>
</dbReference>
<dbReference type="GO" id="GO:0004553">
    <property type="term" value="F:hydrolase activity, hydrolyzing O-glycosyl compounds"/>
    <property type="evidence" value="ECO:0007669"/>
    <property type="project" value="InterPro"/>
</dbReference>
<dbReference type="AlphaFoldDB" id="A0A938YPF0"/>
<dbReference type="Proteomes" id="UP000663801">
    <property type="component" value="Unassembled WGS sequence"/>
</dbReference>
<comment type="caution">
    <text evidence="2">The sequence shown here is derived from an EMBL/GenBank/DDBJ whole genome shotgun (WGS) entry which is preliminary data.</text>
</comment>
<evidence type="ECO:0000313" key="3">
    <source>
        <dbReference type="Proteomes" id="UP000663801"/>
    </source>
</evidence>